<proteinExistence type="predicted"/>
<feature type="domain" description="Glycosyl hydrolase family 13 catalytic" evidence="1">
    <location>
        <begin position="4"/>
        <end position="114"/>
    </location>
</feature>
<sequence length="114" mass="12771">ISLVLMLTLWGTPFLYNGEEIGMTDIYLGETGQFRDMLGVWYYNTAIAQLGATLEEALAHANRIGRDKCRTPMQWTNAPNAGFCPPDVDPWLPVNPNYTHGINVTDRLKDPDSL</sequence>
<dbReference type="InterPro" id="IPR017853">
    <property type="entry name" value="GH"/>
</dbReference>
<evidence type="ECO:0000313" key="2">
    <source>
        <dbReference type="EMBL" id="GAI52991.1"/>
    </source>
</evidence>
<accession>X1QDW8</accession>
<dbReference type="Gene3D" id="3.20.20.80">
    <property type="entry name" value="Glycosidases"/>
    <property type="match status" value="1"/>
</dbReference>
<feature type="non-terminal residue" evidence="2">
    <location>
        <position position="1"/>
    </location>
</feature>
<name>X1QDW8_9ZZZZ</name>
<dbReference type="GO" id="GO:0005975">
    <property type="term" value="P:carbohydrate metabolic process"/>
    <property type="evidence" value="ECO:0007669"/>
    <property type="project" value="InterPro"/>
</dbReference>
<dbReference type="Pfam" id="PF00128">
    <property type="entry name" value="Alpha-amylase"/>
    <property type="match status" value="1"/>
</dbReference>
<dbReference type="InterPro" id="IPR006047">
    <property type="entry name" value="GH13_cat_dom"/>
</dbReference>
<evidence type="ECO:0000259" key="1">
    <source>
        <dbReference type="Pfam" id="PF00128"/>
    </source>
</evidence>
<gene>
    <name evidence="2" type="ORF">S06H3_56500</name>
</gene>
<dbReference type="SUPFAM" id="SSF51445">
    <property type="entry name" value="(Trans)glycosidases"/>
    <property type="match status" value="1"/>
</dbReference>
<comment type="caution">
    <text evidence="2">The sequence shown here is derived from an EMBL/GenBank/DDBJ whole genome shotgun (WGS) entry which is preliminary data.</text>
</comment>
<dbReference type="EMBL" id="BARV01036344">
    <property type="protein sequence ID" value="GAI52991.1"/>
    <property type="molecule type" value="Genomic_DNA"/>
</dbReference>
<dbReference type="AlphaFoldDB" id="X1QDW8"/>
<protein>
    <recommendedName>
        <fullName evidence="1">Glycosyl hydrolase family 13 catalytic domain-containing protein</fullName>
    </recommendedName>
</protein>
<reference evidence="2" key="1">
    <citation type="journal article" date="2014" name="Front. Microbiol.">
        <title>High frequency of phylogenetically diverse reductive dehalogenase-homologous genes in deep subseafloor sedimentary metagenomes.</title>
        <authorList>
            <person name="Kawai M."/>
            <person name="Futagami T."/>
            <person name="Toyoda A."/>
            <person name="Takaki Y."/>
            <person name="Nishi S."/>
            <person name="Hori S."/>
            <person name="Arai W."/>
            <person name="Tsubouchi T."/>
            <person name="Morono Y."/>
            <person name="Uchiyama I."/>
            <person name="Ito T."/>
            <person name="Fujiyama A."/>
            <person name="Inagaki F."/>
            <person name="Takami H."/>
        </authorList>
    </citation>
    <scope>NUCLEOTIDE SEQUENCE</scope>
    <source>
        <strain evidence="2">Expedition CK06-06</strain>
    </source>
</reference>
<organism evidence="2">
    <name type="scientific">marine sediment metagenome</name>
    <dbReference type="NCBI Taxonomy" id="412755"/>
    <lineage>
        <taxon>unclassified sequences</taxon>
        <taxon>metagenomes</taxon>
        <taxon>ecological metagenomes</taxon>
    </lineage>
</organism>